<sequence>MKKLEIWLKRYRLHFLIWALYIAYECIMVALVYGDIAKPLVYVTHYIIILCLFYSHANLAFAWALQNKLTAIWKLPLVILVEVGVYLLCSYVNDFVLEKFHIIAVGSLHFSDQYVIRNGYRCLFFVGFSSGYYFLKTYSKERIKTAILERQRLNEIISRHKAEQDLTKAQNAFLKAQINPHFLFNTLDFIYHHIISVSPVAADAVITLAEMMRFAIDADKVGEYIKLGDEIDQVNNLRYLSVLRKNEELPFSFAYEPDIRELNFIPLVLLTLAENIFKHGDLSKGQAASLEVYLNDSLLIIESDNVSSRSQHNSHGTGLLNIEKRLKYAYGDAVDFNYSQHNDGHFRVIIKIPVQLLHENARTLPFSTGIDKEWPHEHVDPR</sequence>
<name>A0A1H1XZH8_MUCMA</name>
<keyword evidence="3" id="KW-0808">Transferase</keyword>
<evidence type="ECO:0000256" key="1">
    <source>
        <dbReference type="SAM" id="Phobius"/>
    </source>
</evidence>
<dbReference type="STRING" id="652787.SAMN05216490_2587"/>
<dbReference type="GO" id="GO:0000155">
    <property type="term" value="F:phosphorelay sensor kinase activity"/>
    <property type="evidence" value="ECO:0007669"/>
    <property type="project" value="InterPro"/>
</dbReference>
<dbReference type="OrthoDB" id="9792992at2"/>
<dbReference type="Pfam" id="PF06580">
    <property type="entry name" value="His_kinase"/>
    <property type="match status" value="1"/>
</dbReference>
<keyword evidence="4" id="KW-1185">Reference proteome</keyword>
<dbReference type="InterPro" id="IPR010559">
    <property type="entry name" value="Sig_transdc_His_kin_internal"/>
</dbReference>
<keyword evidence="1" id="KW-0472">Membrane</keyword>
<feature type="domain" description="Signal transduction histidine kinase internal region" evidence="2">
    <location>
        <begin position="170"/>
        <end position="247"/>
    </location>
</feature>
<keyword evidence="1" id="KW-0812">Transmembrane</keyword>
<dbReference type="InterPro" id="IPR050640">
    <property type="entry name" value="Bact_2-comp_sensor_kinase"/>
</dbReference>
<dbReference type="GO" id="GO:0016020">
    <property type="term" value="C:membrane"/>
    <property type="evidence" value="ECO:0007669"/>
    <property type="project" value="InterPro"/>
</dbReference>
<proteinExistence type="predicted"/>
<dbReference type="EMBL" id="LT629740">
    <property type="protein sequence ID" value="SDT14593.1"/>
    <property type="molecule type" value="Genomic_DNA"/>
</dbReference>
<reference evidence="3 4" key="1">
    <citation type="submission" date="2016-10" db="EMBL/GenBank/DDBJ databases">
        <authorList>
            <person name="de Groot N.N."/>
        </authorList>
    </citation>
    <scope>NUCLEOTIDE SEQUENCE [LARGE SCALE GENOMIC DNA]</scope>
    <source>
        <strain evidence="3 4">MP1X4</strain>
    </source>
</reference>
<evidence type="ECO:0000313" key="3">
    <source>
        <dbReference type="EMBL" id="SDT14593.1"/>
    </source>
</evidence>
<organism evidence="3 4">
    <name type="scientific">Mucilaginibacter mallensis</name>
    <dbReference type="NCBI Taxonomy" id="652787"/>
    <lineage>
        <taxon>Bacteria</taxon>
        <taxon>Pseudomonadati</taxon>
        <taxon>Bacteroidota</taxon>
        <taxon>Sphingobacteriia</taxon>
        <taxon>Sphingobacteriales</taxon>
        <taxon>Sphingobacteriaceae</taxon>
        <taxon>Mucilaginibacter</taxon>
    </lineage>
</organism>
<dbReference type="RefSeq" id="WP_091373261.1">
    <property type="nucleotide sequence ID" value="NZ_LT629740.1"/>
</dbReference>
<keyword evidence="3" id="KW-0418">Kinase</keyword>
<dbReference type="PANTHER" id="PTHR34220:SF7">
    <property type="entry name" value="SENSOR HISTIDINE KINASE YPDA"/>
    <property type="match status" value="1"/>
</dbReference>
<dbReference type="AlphaFoldDB" id="A0A1H1XZH8"/>
<gene>
    <name evidence="3" type="ORF">SAMN05216490_2587</name>
</gene>
<feature type="transmembrane region" description="Helical" evidence="1">
    <location>
        <begin position="72"/>
        <end position="93"/>
    </location>
</feature>
<protein>
    <submittedName>
        <fullName evidence="3">Histidine kinase</fullName>
    </submittedName>
</protein>
<accession>A0A1H1XZH8</accession>
<evidence type="ECO:0000313" key="4">
    <source>
        <dbReference type="Proteomes" id="UP000199679"/>
    </source>
</evidence>
<keyword evidence="1" id="KW-1133">Transmembrane helix</keyword>
<feature type="transmembrane region" description="Helical" evidence="1">
    <location>
        <begin position="118"/>
        <end position="135"/>
    </location>
</feature>
<evidence type="ECO:0000259" key="2">
    <source>
        <dbReference type="Pfam" id="PF06580"/>
    </source>
</evidence>
<feature type="transmembrane region" description="Helical" evidence="1">
    <location>
        <begin position="12"/>
        <end position="33"/>
    </location>
</feature>
<dbReference type="PANTHER" id="PTHR34220">
    <property type="entry name" value="SENSOR HISTIDINE KINASE YPDA"/>
    <property type="match status" value="1"/>
</dbReference>
<feature type="transmembrane region" description="Helical" evidence="1">
    <location>
        <begin position="45"/>
        <end position="65"/>
    </location>
</feature>
<dbReference type="Proteomes" id="UP000199679">
    <property type="component" value="Chromosome I"/>
</dbReference>